<organism evidence="2 3">
    <name type="scientific">Phialemonium thermophilum</name>
    <dbReference type="NCBI Taxonomy" id="223376"/>
    <lineage>
        <taxon>Eukaryota</taxon>
        <taxon>Fungi</taxon>
        <taxon>Dikarya</taxon>
        <taxon>Ascomycota</taxon>
        <taxon>Pezizomycotina</taxon>
        <taxon>Sordariomycetes</taxon>
        <taxon>Sordariomycetidae</taxon>
        <taxon>Cephalothecales</taxon>
        <taxon>Cephalothecaceae</taxon>
        <taxon>Phialemonium</taxon>
    </lineage>
</organism>
<evidence type="ECO:0000313" key="3">
    <source>
        <dbReference type="Proteomes" id="UP001586593"/>
    </source>
</evidence>
<dbReference type="Proteomes" id="UP001586593">
    <property type="component" value="Unassembled WGS sequence"/>
</dbReference>
<dbReference type="EMBL" id="JAZHXJ010003052">
    <property type="protein sequence ID" value="KAL1835646.1"/>
    <property type="molecule type" value="Genomic_DNA"/>
</dbReference>
<evidence type="ECO:0000313" key="2">
    <source>
        <dbReference type="EMBL" id="KAL1835646.1"/>
    </source>
</evidence>
<comment type="caution">
    <text evidence="2">The sequence shown here is derived from an EMBL/GenBank/DDBJ whole genome shotgun (WGS) entry which is preliminary data.</text>
</comment>
<proteinExistence type="predicted"/>
<accession>A0ABR3V2C9</accession>
<reference evidence="2 3" key="1">
    <citation type="journal article" date="2024" name="Commun. Biol.">
        <title>Comparative genomic analysis of thermophilic fungi reveals convergent evolutionary adaptations and gene losses.</title>
        <authorList>
            <person name="Steindorff A.S."/>
            <person name="Aguilar-Pontes M.V."/>
            <person name="Robinson A.J."/>
            <person name="Andreopoulos B."/>
            <person name="LaButti K."/>
            <person name="Kuo A."/>
            <person name="Mondo S."/>
            <person name="Riley R."/>
            <person name="Otillar R."/>
            <person name="Haridas S."/>
            <person name="Lipzen A."/>
            <person name="Grimwood J."/>
            <person name="Schmutz J."/>
            <person name="Clum A."/>
            <person name="Reid I.D."/>
            <person name="Moisan M.C."/>
            <person name="Butler G."/>
            <person name="Nguyen T.T.M."/>
            <person name="Dewar K."/>
            <person name="Conant G."/>
            <person name="Drula E."/>
            <person name="Henrissat B."/>
            <person name="Hansel C."/>
            <person name="Singer S."/>
            <person name="Hutchinson M.I."/>
            <person name="de Vries R.P."/>
            <person name="Natvig D.O."/>
            <person name="Powell A.J."/>
            <person name="Tsang A."/>
            <person name="Grigoriev I.V."/>
        </authorList>
    </citation>
    <scope>NUCLEOTIDE SEQUENCE [LARGE SCALE GENOMIC DNA]</scope>
    <source>
        <strain evidence="2 3">ATCC 24622</strain>
    </source>
</reference>
<sequence length="95" mass="9797">MPILRPKAVQTAASEPCFPWCPHGTSRGPTAIPRPSLSCSPGLASRSMYCACTPIPSPPPSPTVRSCCAPSRRPSTPPTSTPCRAPTASSPPSPT</sequence>
<protein>
    <submittedName>
        <fullName evidence="2">Uncharacterized protein</fullName>
    </submittedName>
</protein>
<name>A0ABR3V2C9_9PEZI</name>
<feature type="region of interest" description="Disordered" evidence="1">
    <location>
        <begin position="57"/>
        <end position="95"/>
    </location>
</feature>
<gene>
    <name evidence="2" type="ORF">VTK73DRAFT_5483</name>
</gene>
<evidence type="ECO:0000256" key="1">
    <source>
        <dbReference type="SAM" id="MobiDB-lite"/>
    </source>
</evidence>
<keyword evidence="3" id="KW-1185">Reference proteome</keyword>